<dbReference type="Gene3D" id="1.10.10.10">
    <property type="entry name" value="Winged helix-like DNA-binding domain superfamily/Winged helix DNA-binding domain"/>
    <property type="match status" value="1"/>
</dbReference>
<dbReference type="InterPro" id="IPR036388">
    <property type="entry name" value="WH-like_DNA-bd_sf"/>
</dbReference>
<dbReference type="InterPro" id="IPR011990">
    <property type="entry name" value="TPR-like_helical_dom_sf"/>
</dbReference>
<dbReference type="InterPro" id="IPR051677">
    <property type="entry name" value="AfsR-DnrI-RedD_regulator"/>
</dbReference>
<dbReference type="PANTHER" id="PTHR35807">
    <property type="entry name" value="TRANSCRIPTIONAL REGULATOR REDD-RELATED"/>
    <property type="match status" value="1"/>
</dbReference>
<name>A0A0R2QEL8_9ACTN</name>
<protein>
    <recommendedName>
        <fullName evidence="1">Bacterial transcriptional activator domain-containing protein</fullName>
    </recommendedName>
</protein>
<dbReference type="SUPFAM" id="SSF51182">
    <property type="entry name" value="RmlC-like cupins"/>
    <property type="match status" value="1"/>
</dbReference>
<comment type="caution">
    <text evidence="2">The sequence shown here is derived from an EMBL/GenBank/DDBJ whole genome shotgun (WGS) entry which is preliminary data.</text>
</comment>
<reference evidence="2 3" key="1">
    <citation type="submission" date="2015-10" db="EMBL/GenBank/DDBJ databases">
        <title>Metagenome-Assembled Genomes uncover a global brackish microbiome.</title>
        <authorList>
            <person name="Hugerth L.W."/>
            <person name="Larsson J."/>
            <person name="Alneberg J."/>
            <person name="Lindh M.V."/>
            <person name="Legrand C."/>
            <person name="Pinhassi J."/>
            <person name="Andersson A.F."/>
        </authorList>
    </citation>
    <scope>NUCLEOTIDE SEQUENCE [LARGE SCALE GENOMIC DNA]</scope>
    <source>
        <strain evidence="2">BACL6 MAG-120924-bin43</strain>
    </source>
</reference>
<dbReference type="SUPFAM" id="SSF48452">
    <property type="entry name" value="TPR-like"/>
    <property type="match status" value="1"/>
</dbReference>
<dbReference type="EMBL" id="LIBJ01000061">
    <property type="protein sequence ID" value="KRO48799.1"/>
    <property type="molecule type" value="Genomic_DNA"/>
</dbReference>
<evidence type="ECO:0000313" key="2">
    <source>
        <dbReference type="EMBL" id="KRO48799.1"/>
    </source>
</evidence>
<evidence type="ECO:0000313" key="3">
    <source>
        <dbReference type="Proteomes" id="UP000051017"/>
    </source>
</evidence>
<accession>A0A0R2QEL8</accession>
<dbReference type="Gene3D" id="1.25.40.10">
    <property type="entry name" value="Tetratricopeptide repeat domain"/>
    <property type="match status" value="1"/>
</dbReference>
<gene>
    <name evidence="2" type="ORF">ABR75_08100</name>
</gene>
<evidence type="ECO:0000259" key="1">
    <source>
        <dbReference type="SMART" id="SM01043"/>
    </source>
</evidence>
<organism evidence="2 3">
    <name type="scientific">Acidimicrobiia bacterium BACL6 MAG-120924-bin43</name>
    <dbReference type="NCBI Taxonomy" id="1655583"/>
    <lineage>
        <taxon>Bacteria</taxon>
        <taxon>Bacillati</taxon>
        <taxon>Actinomycetota</taxon>
        <taxon>Acidimicrobiia</taxon>
        <taxon>acIV cluster</taxon>
    </lineage>
</organism>
<dbReference type="AlphaFoldDB" id="A0A0R2QEL8"/>
<dbReference type="Proteomes" id="UP000051017">
    <property type="component" value="Unassembled WGS sequence"/>
</dbReference>
<sequence>MSVAVHLLGRISIQHDGEWMPPSEMGGVLGRMILVRLSVSPYPISRITLIEDLWSDKTPPSTDSILNSTFSRLRKSLNALGLDSKHILLSSGGSAEIRWPSETRIDVRTATRAIDDAEAAFRKHDLQLALRCATVAYSITRNPLLPGIERIWLDNERERLRVVTTRSLALLCDIWAARNDHESGLLMAQSLIAIDQYSQQAIQKLVKAHINRGDLPSAYLALTKYEELIGRDLGIKDTTALRDWYNEETAKDSSRFPLQPKIEKFGLVTHKRSDEYVFPPGWKWSVHIRTPETSDLCDMHHVGNVLAGAVTVAWRNGKTHTYKPGDSFDIAPDHDMWVEGDTEFRVDGW</sequence>
<proteinExistence type="predicted"/>
<dbReference type="InterPro" id="IPR011051">
    <property type="entry name" value="RmlC_Cupin_sf"/>
</dbReference>
<dbReference type="Pfam" id="PF03704">
    <property type="entry name" value="BTAD"/>
    <property type="match status" value="1"/>
</dbReference>
<dbReference type="SMART" id="SM01043">
    <property type="entry name" value="BTAD"/>
    <property type="match status" value="1"/>
</dbReference>
<dbReference type="InterPro" id="IPR005158">
    <property type="entry name" value="BTAD"/>
</dbReference>
<feature type="domain" description="Bacterial transcriptional activator" evidence="1">
    <location>
        <begin position="105"/>
        <end position="249"/>
    </location>
</feature>